<dbReference type="GO" id="GO:0016757">
    <property type="term" value="F:glycosyltransferase activity"/>
    <property type="evidence" value="ECO:0007669"/>
    <property type="project" value="UniProtKB-KW"/>
</dbReference>
<dbReference type="SUPFAM" id="SSF53756">
    <property type="entry name" value="UDP-Glycosyltransferase/glycogen phosphorylase"/>
    <property type="match status" value="1"/>
</dbReference>
<evidence type="ECO:0000313" key="4">
    <source>
        <dbReference type="EMBL" id="GFE12148.1"/>
    </source>
</evidence>
<evidence type="ECO:0000256" key="1">
    <source>
        <dbReference type="ARBA" id="ARBA00021292"/>
    </source>
</evidence>
<reference evidence="4 5" key="1">
    <citation type="submission" date="2019-12" db="EMBL/GenBank/DDBJ databases">
        <title>Whole genome shotgun sequence of Streptomyces hygroscopicus subsp. glebosus NBRC 13786.</title>
        <authorList>
            <person name="Ichikawa N."/>
            <person name="Kimura A."/>
            <person name="Kitahashi Y."/>
            <person name="Komaki H."/>
            <person name="Tamura T."/>
        </authorList>
    </citation>
    <scope>NUCLEOTIDE SEQUENCE [LARGE SCALE GENOMIC DNA]</scope>
    <source>
        <strain evidence="4 5">NBRC 13786</strain>
    </source>
</reference>
<proteinExistence type="predicted"/>
<dbReference type="PANTHER" id="PTHR12526:SF510">
    <property type="entry name" value="D-INOSITOL 3-PHOSPHATE GLYCOSYLTRANSFERASE"/>
    <property type="match status" value="1"/>
</dbReference>
<dbReference type="EMBL" id="BLIO01000001">
    <property type="protein sequence ID" value="GFE12148.1"/>
    <property type="molecule type" value="Genomic_DNA"/>
</dbReference>
<name>A0A640SM48_9ACTN</name>
<accession>A0A640SM48</accession>
<comment type="caution">
    <text evidence="4">The sequence shown here is derived from an EMBL/GenBank/DDBJ whole genome shotgun (WGS) entry which is preliminary data.</text>
</comment>
<gene>
    <name evidence="4" type="ORF">Sgleb_01950</name>
</gene>
<evidence type="ECO:0000256" key="2">
    <source>
        <dbReference type="ARBA" id="ARBA00022676"/>
    </source>
</evidence>
<dbReference type="Pfam" id="PF13692">
    <property type="entry name" value="Glyco_trans_1_4"/>
    <property type="match status" value="1"/>
</dbReference>
<dbReference type="Gene3D" id="3.40.50.2000">
    <property type="entry name" value="Glycogen Phosphorylase B"/>
    <property type="match status" value="2"/>
</dbReference>
<keyword evidence="5" id="KW-1185">Reference proteome</keyword>
<evidence type="ECO:0000313" key="5">
    <source>
        <dbReference type="Proteomes" id="UP000430079"/>
    </source>
</evidence>
<keyword evidence="3" id="KW-0808">Transferase</keyword>
<dbReference type="RefSeq" id="WP_190146010.1">
    <property type="nucleotide sequence ID" value="NZ_BLIO01000001.1"/>
</dbReference>
<dbReference type="CDD" id="cd03801">
    <property type="entry name" value="GT4_PimA-like"/>
    <property type="match status" value="1"/>
</dbReference>
<dbReference type="AlphaFoldDB" id="A0A640SM48"/>
<dbReference type="PANTHER" id="PTHR12526">
    <property type="entry name" value="GLYCOSYLTRANSFERASE"/>
    <property type="match status" value="1"/>
</dbReference>
<protein>
    <recommendedName>
        <fullName evidence="1">D-inositol 3-phosphate glycosyltransferase</fullName>
    </recommendedName>
</protein>
<sequence>MRIVHVHWTGLPVTGGVETHLRAVVSQLGALPCDVRAVVGTPRSPDCDYDPALDIEVPFDPAGIAALAERCLSADVVHWHNPQWHKPEVVTALVARLRECRWPGRFVFDLHNIDEQPERWAFLAGLPGPLVVHSEFVAGEVRRRLPAAEVTTLPLALPLIEAPFRLPGGAGGTTVLQPSRMTRWKGSHLSLEASLTLLDEGADLHFVHAGTQHLIWPPGIPDALLERAAVWQEKGRVHFTHYRPEQSWAAIRASDLVIHPTIDRGAHGEPFSLSVAQAVICGRRIIASDSGNLPLLLGDYSAATLVPAGDVRALTEALRDAVDRPAVAPTTADRALAQHLRDGFATAGRHHLAYYRALAGPA</sequence>
<evidence type="ECO:0000256" key="3">
    <source>
        <dbReference type="ARBA" id="ARBA00022679"/>
    </source>
</evidence>
<dbReference type="Proteomes" id="UP000430079">
    <property type="component" value="Unassembled WGS sequence"/>
</dbReference>
<keyword evidence="2" id="KW-0328">Glycosyltransferase</keyword>
<organism evidence="4 5">
    <name type="scientific">Streptomyces glebosus</name>
    <dbReference type="NCBI Taxonomy" id="249580"/>
    <lineage>
        <taxon>Bacteria</taxon>
        <taxon>Bacillati</taxon>
        <taxon>Actinomycetota</taxon>
        <taxon>Actinomycetes</taxon>
        <taxon>Kitasatosporales</taxon>
        <taxon>Streptomycetaceae</taxon>
        <taxon>Streptomyces</taxon>
    </lineage>
</organism>